<sequence length="195" mass="22291">MQSTFKSHVNSCLTQCQASNTLIRCLQNDIRNLERNNRREDLSGRSWADVPCSGPATGASDSIPPVPRPRAGPSKQGRRARSSIVRPRLKRPLLLDWRREFLERGNPLAVSGSPAFPPRRLDVHTRLSSPSRERPGAVTNIRHESSLQPFLRNKISIAPPRQGRRTRFCLYHGHERVRLTRRRSLVTRWGLIVRL</sequence>
<evidence type="ECO:0000313" key="2">
    <source>
        <dbReference type="EMBL" id="BES89871.1"/>
    </source>
</evidence>
<evidence type="ECO:0000256" key="1">
    <source>
        <dbReference type="SAM" id="MobiDB-lite"/>
    </source>
</evidence>
<proteinExistence type="predicted"/>
<organism evidence="2 3">
    <name type="scientific">Nesidiocoris tenuis</name>
    <dbReference type="NCBI Taxonomy" id="355587"/>
    <lineage>
        <taxon>Eukaryota</taxon>
        <taxon>Metazoa</taxon>
        <taxon>Ecdysozoa</taxon>
        <taxon>Arthropoda</taxon>
        <taxon>Hexapoda</taxon>
        <taxon>Insecta</taxon>
        <taxon>Pterygota</taxon>
        <taxon>Neoptera</taxon>
        <taxon>Paraneoptera</taxon>
        <taxon>Hemiptera</taxon>
        <taxon>Heteroptera</taxon>
        <taxon>Panheteroptera</taxon>
        <taxon>Cimicomorpha</taxon>
        <taxon>Miridae</taxon>
        <taxon>Dicyphina</taxon>
        <taxon>Nesidiocoris</taxon>
    </lineage>
</organism>
<feature type="region of interest" description="Disordered" evidence="1">
    <location>
        <begin position="37"/>
        <end position="84"/>
    </location>
</feature>
<accession>A0ABN7AC47</accession>
<evidence type="ECO:0000313" key="3">
    <source>
        <dbReference type="Proteomes" id="UP001307889"/>
    </source>
</evidence>
<dbReference type="EMBL" id="AP028910">
    <property type="protein sequence ID" value="BES89871.1"/>
    <property type="molecule type" value="Genomic_DNA"/>
</dbReference>
<evidence type="ECO:0008006" key="4">
    <source>
        <dbReference type="Google" id="ProtNLM"/>
    </source>
</evidence>
<gene>
    <name evidence="2" type="ORF">NTJ_02678</name>
</gene>
<name>A0ABN7AC47_9HEMI</name>
<reference evidence="2 3" key="1">
    <citation type="submission" date="2023-09" db="EMBL/GenBank/DDBJ databases">
        <title>Nesidiocoris tenuis whole genome shotgun sequence.</title>
        <authorList>
            <person name="Shibata T."/>
            <person name="Shimoda M."/>
            <person name="Kobayashi T."/>
            <person name="Uehara T."/>
        </authorList>
    </citation>
    <scope>NUCLEOTIDE SEQUENCE [LARGE SCALE GENOMIC DNA]</scope>
    <source>
        <strain evidence="2 3">Japan</strain>
    </source>
</reference>
<dbReference type="Proteomes" id="UP001307889">
    <property type="component" value="Chromosome 2"/>
</dbReference>
<keyword evidence="3" id="KW-1185">Reference proteome</keyword>
<protein>
    <recommendedName>
        <fullName evidence="4">SAGA-associated factor 11</fullName>
    </recommendedName>
</protein>